<evidence type="ECO:0000313" key="1">
    <source>
        <dbReference type="EMBL" id="SVD45100.1"/>
    </source>
</evidence>
<evidence type="ECO:0008006" key="2">
    <source>
        <dbReference type="Google" id="ProtNLM"/>
    </source>
</evidence>
<accession>A0A382VFC8</accession>
<dbReference type="InterPro" id="IPR013785">
    <property type="entry name" value="Aldolase_TIM"/>
</dbReference>
<feature type="non-terminal residue" evidence="1">
    <location>
        <position position="27"/>
    </location>
</feature>
<dbReference type="EMBL" id="UINC01151475">
    <property type="protein sequence ID" value="SVD45100.1"/>
    <property type="molecule type" value="Genomic_DNA"/>
</dbReference>
<proteinExistence type="predicted"/>
<organism evidence="1">
    <name type="scientific">marine metagenome</name>
    <dbReference type="NCBI Taxonomy" id="408172"/>
    <lineage>
        <taxon>unclassified sequences</taxon>
        <taxon>metagenomes</taxon>
        <taxon>ecological metagenomes</taxon>
    </lineage>
</organism>
<gene>
    <name evidence="1" type="ORF">METZ01_LOCUS397954</name>
</gene>
<reference evidence="1" key="1">
    <citation type="submission" date="2018-05" db="EMBL/GenBank/DDBJ databases">
        <authorList>
            <person name="Lanie J.A."/>
            <person name="Ng W.-L."/>
            <person name="Kazmierczak K.M."/>
            <person name="Andrzejewski T.M."/>
            <person name="Davidsen T.M."/>
            <person name="Wayne K.J."/>
            <person name="Tettelin H."/>
            <person name="Glass J.I."/>
            <person name="Rusch D."/>
            <person name="Podicherti R."/>
            <person name="Tsui H.-C.T."/>
            <person name="Winkler M.E."/>
        </authorList>
    </citation>
    <scope>NUCLEOTIDE SEQUENCE</scope>
</reference>
<sequence>MDLSSLNSIAQSMVAPNKGILAADEST</sequence>
<dbReference type="Gene3D" id="3.20.20.70">
    <property type="entry name" value="Aldolase class I"/>
    <property type="match status" value="1"/>
</dbReference>
<name>A0A382VFC8_9ZZZZ</name>
<protein>
    <recommendedName>
        <fullName evidence="2">Fructose-bisphosphate aldolase</fullName>
    </recommendedName>
</protein>
<dbReference type="AlphaFoldDB" id="A0A382VFC8"/>